<dbReference type="RefSeq" id="WP_238896161.1">
    <property type="nucleotide sequence ID" value="NZ_JAKOGG010000005.1"/>
</dbReference>
<feature type="domain" description="Multidrug resistance protein MdtA-like barrel-sandwich hybrid" evidence="4">
    <location>
        <begin position="65"/>
        <end position="192"/>
    </location>
</feature>
<dbReference type="InterPro" id="IPR058637">
    <property type="entry name" value="YknX-like_C"/>
</dbReference>
<dbReference type="Gene3D" id="2.40.30.170">
    <property type="match status" value="1"/>
</dbReference>
<evidence type="ECO:0000256" key="3">
    <source>
        <dbReference type="SAM" id="SignalP"/>
    </source>
</evidence>
<organism evidence="7 8">
    <name type="scientific">Shewanella electrica</name>
    <dbReference type="NCBI Taxonomy" id="515560"/>
    <lineage>
        <taxon>Bacteria</taxon>
        <taxon>Pseudomonadati</taxon>
        <taxon>Pseudomonadota</taxon>
        <taxon>Gammaproteobacteria</taxon>
        <taxon>Alteromonadales</taxon>
        <taxon>Shewanellaceae</taxon>
        <taxon>Shewanella</taxon>
    </lineage>
</organism>
<sequence length="354" mass="39301">MKRYTAILKPLTSAMLLTAMLTACSQPQLAKQDEVFAIPVETTHVAQGHISSFYNTTATLEAPEEAGVSTRIAGVIQTIYVEEGDHVEKGQLLAKIDARRQQFELERSIAEVNIIEQELNRLNKMSNREFVSADSLAKLEYNLQAARAQRDLAQLQVTESEIRSPITGVIATRHVKQGNMAKEFDQLFYVVSQDELYGIVHLPEQQLSSLRLGQEALVKTDKRSDVFAATVLRISPVIDSASGTFKVTLTIPNKAQRLKAGMYTNVQLKYDTHTDVAVVPFNAIVNQDDVQTLYVVEEGKALRKEVALGYRENNRVEVISGIKVGEQIVVRGQHNLKDQSVVEVLSPLNLTAAK</sequence>
<evidence type="ECO:0000313" key="7">
    <source>
        <dbReference type="EMBL" id="MCS4556771.1"/>
    </source>
</evidence>
<dbReference type="Proteomes" id="UP001201549">
    <property type="component" value="Unassembled WGS sequence"/>
</dbReference>
<dbReference type="InterPro" id="IPR006143">
    <property type="entry name" value="RND_pump_MFP"/>
</dbReference>
<feature type="domain" description="YknX-like C-terminal permuted SH3-like" evidence="6">
    <location>
        <begin position="277"/>
        <end position="343"/>
    </location>
</feature>
<evidence type="ECO:0000256" key="1">
    <source>
        <dbReference type="ARBA" id="ARBA00009477"/>
    </source>
</evidence>
<keyword evidence="3" id="KW-0732">Signal</keyword>
<comment type="caution">
    <text evidence="7">The sequence shown here is derived from an EMBL/GenBank/DDBJ whole genome shotgun (WGS) entry which is preliminary data.</text>
</comment>
<comment type="similarity">
    <text evidence="1">Belongs to the membrane fusion protein (MFP) (TC 8.A.1) family.</text>
</comment>
<accession>A0ABT2FNK9</accession>
<dbReference type="Gene3D" id="2.40.50.100">
    <property type="match status" value="1"/>
</dbReference>
<keyword evidence="2" id="KW-0175">Coiled coil</keyword>
<gene>
    <name evidence="7" type="ORF">L9G74_09985</name>
</gene>
<dbReference type="Gene3D" id="2.40.420.20">
    <property type="match status" value="1"/>
</dbReference>
<feature type="signal peptide" evidence="3">
    <location>
        <begin position="1"/>
        <end position="30"/>
    </location>
</feature>
<feature type="coiled-coil region" evidence="2">
    <location>
        <begin position="105"/>
        <end position="158"/>
    </location>
</feature>
<dbReference type="Gene3D" id="1.10.287.470">
    <property type="entry name" value="Helix hairpin bin"/>
    <property type="match status" value="1"/>
</dbReference>
<feature type="domain" description="CusB-like beta-barrel" evidence="5">
    <location>
        <begin position="200"/>
        <end position="269"/>
    </location>
</feature>
<evidence type="ECO:0000259" key="5">
    <source>
        <dbReference type="Pfam" id="PF25954"/>
    </source>
</evidence>
<evidence type="ECO:0000259" key="4">
    <source>
        <dbReference type="Pfam" id="PF25917"/>
    </source>
</evidence>
<dbReference type="Pfam" id="PF25917">
    <property type="entry name" value="BSH_RND"/>
    <property type="match status" value="1"/>
</dbReference>
<dbReference type="PROSITE" id="PS51257">
    <property type="entry name" value="PROKAR_LIPOPROTEIN"/>
    <property type="match status" value="1"/>
</dbReference>
<dbReference type="InterPro" id="IPR058792">
    <property type="entry name" value="Beta-barrel_RND_2"/>
</dbReference>
<dbReference type="PANTHER" id="PTHR30469">
    <property type="entry name" value="MULTIDRUG RESISTANCE PROTEIN MDTA"/>
    <property type="match status" value="1"/>
</dbReference>
<evidence type="ECO:0000313" key="8">
    <source>
        <dbReference type="Proteomes" id="UP001201549"/>
    </source>
</evidence>
<dbReference type="InterPro" id="IPR058625">
    <property type="entry name" value="MdtA-like_BSH"/>
</dbReference>
<keyword evidence="8" id="KW-1185">Reference proteome</keyword>
<reference evidence="7 8" key="1">
    <citation type="submission" date="2022-02" db="EMBL/GenBank/DDBJ databases">
        <authorList>
            <person name="Zhuang L."/>
        </authorList>
    </citation>
    <scope>NUCLEOTIDE SEQUENCE [LARGE SCALE GENOMIC DNA]</scope>
    <source>
        <strain evidence="7 8">C32</strain>
    </source>
</reference>
<dbReference type="EMBL" id="JAKOGG010000005">
    <property type="protein sequence ID" value="MCS4556771.1"/>
    <property type="molecule type" value="Genomic_DNA"/>
</dbReference>
<name>A0ABT2FNK9_9GAMM</name>
<reference evidence="8" key="2">
    <citation type="submission" date="2023-07" db="EMBL/GenBank/DDBJ databases">
        <title>Shewanella mangrovi sp. nov., an acetaldehyde- degrading bacterium isolated from mangrove sediment.</title>
        <authorList>
            <person name="Liu Y."/>
        </authorList>
    </citation>
    <scope>NUCLEOTIDE SEQUENCE [LARGE SCALE GENOMIC DNA]</scope>
    <source>
        <strain evidence="8">C32</strain>
    </source>
</reference>
<dbReference type="PANTHER" id="PTHR30469:SF38">
    <property type="entry name" value="HLYD FAMILY SECRETION PROTEIN"/>
    <property type="match status" value="1"/>
</dbReference>
<dbReference type="Pfam" id="PF25989">
    <property type="entry name" value="YknX_C"/>
    <property type="match status" value="1"/>
</dbReference>
<feature type="chain" id="PRO_5047018650" evidence="3">
    <location>
        <begin position="31"/>
        <end position="354"/>
    </location>
</feature>
<evidence type="ECO:0000256" key="2">
    <source>
        <dbReference type="SAM" id="Coils"/>
    </source>
</evidence>
<dbReference type="NCBIfam" id="TIGR01730">
    <property type="entry name" value="RND_mfp"/>
    <property type="match status" value="1"/>
</dbReference>
<protein>
    <submittedName>
        <fullName evidence="7">Efflux RND transporter periplasmic adaptor subunit</fullName>
    </submittedName>
</protein>
<proteinExistence type="inferred from homology"/>
<dbReference type="SUPFAM" id="SSF111369">
    <property type="entry name" value="HlyD-like secretion proteins"/>
    <property type="match status" value="1"/>
</dbReference>
<evidence type="ECO:0000259" key="6">
    <source>
        <dbReference type="Pfam" id="PF25989"/>
    </source>
</evidence>
<dbReference type="Pfam" id="PF25954">
    <property type="entry name" value="Beta-barrel_RND_2"/>
    <property type="match status" value="1"/>
</dbReference>